<sequence length="51" mass="5810">IRNLRAKLELTQEQFAAKAGVTWSTVNRWENGRGKPSSLAMRRNSMTAGRY</sequence>
<dbReference type="Gene3D" id="1.10.260.40">
    <property type="entry name" value="lambda repressor-like DNA-binding domains"/>
    <property type="match status" value="1"/>
</dbReference>
<evidence type="ECO:0000256" key="1">
    <source>
        <dbReference type="SAM" id="MobiDB-lite"/>
    </source>
</evidence>
<dbReference type="InterPro" id="IPR001387">
    <property type="entry name" value="Cro/C1-type_HTH"/>
</dbReference>
<dbReference type="SUPFAM" id="SSF47413">
    <property type="entry name" value="lambda repressor-like DNA-binding domains"/>
    <property type="match status" value="1"/>
</dbReference>
<protein>
    <recommendedName>
        <fullName evidence="2">HTH cro/C1-type domain-containing protein</fullName>
    </recommendedName>
</protein>
<dbReference type="InterPro" id="IPR010982">
    <property type="entry name" value="Lambda_DNA-bd_dom_sf"/>
</dbReference>
<dbReference type="EMBL" id="LAZR01057724">
    <property type="protein sequence ID" value="KKK71459.1"/>
    <property type="molecule type" value="Genomic_DNA"/>
</dbReference>
<feature type="domain" description="HTH cro/C1-type" evidence="2">
    <location>
        <begin position="1"/>
        <end position="37"/>
    </location>
</feature>
<dbReference type="PROSITE" id="PS50943">
    <property type="entry name" value="HTH_CROC1"/>
    <property type="match status" value="1"/>
</dbReference>
<dbReference type="AlphaFoldDB" id="A0A0F8ZYK5"/>
<accession>A0A0F8ZYK5</accession>
<feature type="region of interest" description="Disordered" evidence="1">
    <location>
        <begin position="32"/>
        <end position="51"/>
    </location>
</feature>
<evidence type="ECO:0000259" key="2">
    <source>
        <dbReference type="PROSITE" id="PS50943"/>
    </source>
</evidence>
<name>A0A0F8ZYK5_9ZZZZ</name>
<dbReference type="GO" id="GO:0003677">
    <property type="term" value="F:DNA binding"/>
    <property type="evidence" value="ECO:0007669"/>
    <property type="project" value="InterPro"/>
</dbReference>
<organism evidence="3">
    <name type="scientific">marine sediment metagenome</name>
    <dbReference type="NCBI Taxonomy" id="412755"/>
    <lineage>
        <taxon>unclassified sequences</taxon>
        <taxon>metagenomes</taxon>
        <taxon>ecological metagenomes</taxon>
    </lineage>
</organism>
<reference evidence="3" key="1">
    <citation type="journal article" date="2015" name="Nature">
        <title>Complex archaea that bridge the gap between prokaryotes and eukaryotes.</title>
        <authorList>
            <person name="Spang A."/>
            <person name="Saw J.H."/>
            <person name="Jorgensen S.L."/>
            <person name="Zaremba-Niedzwiedzka K."/>
            <person name="Martijn J."/>
            <person name="Lind A.E."/>
            <person name="van Eijk R."/>
            <person name="Schleper C."/>
            <person name="Guy L."/>
            <person name="Ettema T.J."/>
        </authorList>
    </citation>
    <scope>NUCLEOTIDE SEQUENCE</scope>
</reference>
<dbReference type="CDD" id="cd00093">
    <property type="entry name" value="HTH_XRE"/>
    <property type="match status" value="1"/>
</dbReference>
<comment type="caution">
    <text evidence="3">The sequence shown here is derived from an EMBL/GenBank/DDBJ whole genome shotgun (WGS) entry which is preliminary data.</text>
</comment>
<feature type="non-terminal residue" evidence="3">
    <location>
        <position position="1"/>
    </location>
</feature>
<gene>
    <name evidence="3" type="ORF">LCGC14_2913680</name>
</gene>
<dbReference type="Pfam" id="PF01381">
    <property type="entry name" value="HTH_3"/>
    <property type="match status" value="1"/>
</dbReference>
<proteinExistence type="predicted"/>
<evidence type="ECO:0000313" key="3">
    <source>
        <dbReference type="EMBL" id="KKK71459.1"/>
    </source>
</evidence>